<keyword evidence="5 6" id="KW-0472">Membrane</keyword>
<gene>
    <name evidence="8" type="ORF">CCE28_15715</name>
</gene>
<feature type="transmembrane region" description="Helical" evidence="6">
    <location>
        <begin position="87"/>
        <end position="107"/>
    </location>
</feature>
<evidence type="ECO:0000256" key="4">
    <source>
        <dbReference type="ARBA" id="ARBA00022989"/>
    </source>
</evidence>
<dbReference type="InterPro" id="IPR003834">
    <property type="entry name" value="Cyt_c_assmbl_TM_dom"/>
</dbReference>
<dbReference type="Proteomes" id="UP000216024">
    <property type="component" value="Unassembled WGS sequence"/>
</dbReference>
<dbReference type="Pfam" id="PF02683">
    <property type="entry name" value="DsbD_TM"/>
    <property type="match status" value="1"/>
</dbReference>
<feature type="transmembrane region" description="Helical" evidence="6">
    <location>
        <begin position="127"/>
        <end position="155"/>
    </location>
</feature>
<dbReference type="PANTHER" id="PTHR31272">
    <property type="entry name" value="CYTOCHROME C-TYPE BIOGENESIS PROTEIN HI_1454-RELATED"/>
    <property type="match status" value="1"/>
</dbReference>
<evidence type="ECO:0000256" key="2">
    <source>
        <dbReference type="ARBA" id="ARBA00006143"/>
    </source>
</evidence>
<evidence type="ECO:0000256" key="6">
    <source>
        <dbReference type="SAM" id="Phobius"/>
    </source>
</evidence>
<dbReference type="RefSeq" id="WP_095134686.1">
    <property type="nucleotide sequence ID" value="NZ_NIBG01000016.1"/>
</dbReference>
<dbReference type="GO" id="GO:0016020">
    <property type="term" value="C:membrane"/>
    <property type="evidence" value="ECO:0007669"/>
    <property type="project" value="UniProtKB-SubCell"/>
</dbReference>
<comment type="subcellular location">
    <subcellularLocation>
        <location evidence="1">Membrane</location>
        <topology evidence="1">Multi-pass membrane protein</topology>
    </subcellularLocation>
</comment>
<evidence type="ECO:0000313" key="8">
    <source>
        <dbReference type="EMBL" id="PAB58384.1"/>
    </source>
</evidence>
<accession>A0A267MFM6</accession>
<comment type="caution">
    <text evidence="8">The sequence shown here is derived from an EMBL/GenBank/DDBJ whole genome shotgun (WGS) entry which is preliminary data.</text>
</comment>
<keyword evidence="3 6" id="KW-0812">Transmembrane</keyword>
<feature type="transmembrane region" description="Helical" evidence="6">
    <location>
        <begin position="57"/>
        <end position="81"/>
    </location>
</feature>
<keyword evidence="9" id="KW-1185">Reference proteome</keyword>
<reference evidence="8 9" key="1">
    <citation type="submission" date="2017-06" db="EMBL/GenBank/DDBJ databases">
        <title>Draft genome sequence of anaerobic fermentative bacterium Anaeromicrobium sediminis DY2726D isolated from West Pacific Ocean sediments.</title>
        <authorList>
            <person name="Zeng X."/>
        </authorList>
    </citation>
    <scope>NUCLEOTIDE SEQUENCE [LARGE SCALE GENOMIC DNA]</scope>
    <source>
        <strain evidence="8 9">DY2726D</strain>
    </source>
</reference>
<evidence type="ECO:0000259" key="7">
    <source>
        <dbReference type="Pfam" id="PF02683"/>
    </source>
</evidence>
<dbReference type="EMBL" id="NIBG01000016">
    <property type="protein sequence ID" value="PAB58384.1"/>
    <property type="molecule type" value="Genomic_DNA"/>
</dbReference>
<feature type="transmembrane region" description="Helical" evidence="6">
    <location>
        <begin position="202"/>
        <end position="223"/>
    </location>
</feature>
<organism evidence="8 9">
    <name type="scientific">Anaeromicrobium sediminis</name>
    <dbReference type="NCBI Taxonomy" id="1478221"/>
    <lineage>
        <taxon>Bacteria</taxon>
        <taxon>Bacillati</taxon>
        <taxon>Bacillota</taxon>
        <taxon>Clostridia</taxon>
        <taxon>Peptostreptococcales</taxon>
        <taxon>Thermotaleaceae</taxon>
        <taxon>Anaeromicrobium</taxon>
    </lineage>
</organism>
<sequence length="232" mass="25565">MGLLGDVSLSIAFGAGFLSFFSPCILPLIPVYIMYITGISMENELEERKLYVLKRTIGFVIGFTIIFMIMGTSASFIGKIFVRNKILFSKVSGLLTIIFGLKMMGILKLNFLSMEKKFKAPQKITNWFSAILVGMAFAAGWTPCFGPVLASILIYAGGTATVSKGVYLLGMYSLGMAIPFLATALFSNYLSKFMSRAEKFAVYIPKISGFMMVVFGILVYFNLVVNISRLLI</sequence>
<evidence type="ECO:0000256" key="1">
    <source>
        <dbReference type="ARBA" id="ARBA00004141"/>
    </source>
</evidence>
<feature type="transmembrane region" description="Helical" evidence="6">
    <location>
        <begin position="167"/>
        <end position="190"/>
    </location>
</feature>
<dbReference type="GO" id="GO:0017004">
    <property type="term" value="P:cytochrome complex assembly"/>
    <property type="evidence" value="ECO:0007669"/>
    <property type="project" value="InterPro"/>
</dbReference>
<evidence type="ECO:0000313" key="9">
    <source>
        <dbReference type="Proteomes" id="UP000216024"/>
    </source>
</evidence>
<dbReference type="AlphaFoldDB" id="A0A267MFM6"/>
<comment type="similarity">
    <text evidence="2">Belongs to the DsbD family.</text>
</comment>
<keyword evidence="4 6" id="KW-1133">Transmembrane helix</keyword>
<dbReference type="PANTHER" id="PTHR31272:SF4">
    <property type="entry name" value="CYTOCHROME C-TYPE BIOGENESIS PROTEIN HI_1454-RELATED"/>
    <property type="match status" value="1"/>
</dbReference>
<feature type="domain" description="Cytochrome C biogenesis protein transmembrane" evidence="7">
    <location>
        <begin position="9"/>
        <end position="219"/>
    </location>
</feature>
<dbReference type="OrthoDB" id="9809733at2"/>
<proteinExistence type="inferred from homology"/>
<evidence type="ECO:0000256" key="3">
    <source>
        <dbReference type="ARBA" id="ARBA00022692"/>
    </source>
</evidence>
<protein>
    <submittedName>
        <fullName evidence="8">Cytochrome c biogenesis protein CcdA</fullName>
    </submittedName>
</protein>
<dbReference type="InterPro" id="IPR051790">
    <property type="entry name" value="Cytochrome_c-biogenesis_DsbD"/>
</dbReference>
<feature type="transmembrane region" description="Helical" evidence="6">
    <location>
        <begin position="12"/>
        <end position="36"/>
    </location>
</feature>
<evidence type="ECO:0000256" key="5">
    <source>
        <dbReference type="ARBA" id="ARBA00023136"/>
    </source>
</evidence>
<name>A0A267MFM6_9FIRM</name>